<feature type="compositionally biased region" description="Low complexity" evidence="1">
    <location>
        <begin position="398"/>
        <end position="414"/>
    </location>
</feature>
<dbReference type="EMBL" id="QGKX02002183">
    <property type="protein sequence ID" value="KAF3484482.1"/>
    <property type="molecule type" value="Genomic_DNA"/>
</dbReference>
<organism evidence="2 3">
    <name type="scientific">Brassica cretica</name>
    <name type="common">Mustard</name>
    <dbReference type="NCBI Taxonomy" id="69181"/>
    <lineage>
        <taxon>Eukaryota</taxon>
        <taxon>Viridiplantae</taxon>
        <taxon>Streptophyta</taxon>
        <taxon>Embryophyta</taxon>
        <taxon>Tracheophyta</taxon>
        <taxon>Spermatophyta</taxon>
        <taxon>Magnoliopsida</taxon>
        <taxon>eudicotyledons</taxon>
        <taxon>Gunneridae</taxon>
        <taxon>Pentapetalae</taxon>
        <taxon>rosids</taxon>
        <taxon>malvids</taxon>
        <taxon>Brassicales</taxon>
        <taxon>Brassicaceae</taxon>
        <taxon>Brassiceae</taxon>
        <taxon>Brassica</taxon>
    </lineage>
</organism>
<protein>
    <submittedName>
        <fullName evidence="2">Uncharacterized protein</fullName>
    </submittedName>
</protein>
<dbReference type="Proteomes" id="UP000712600">
    <property type="component" value="Unassembled WGS sequence"/>
</dbReference>
<name>A0A8S9MT33_BRACR</name>
<proteinExistence type="predicted"/>
<accession>A0A8S9MT33</accession>
<evidence type="ECO:0000313" key="2">
    <source>
        <dbReference type="EMBL" id="KAF3484482.1"/>
    </source>
</evidence>
<evidence type="ECO:0000313" key="3">
    <source>
        <dbReference type="Proteomes" id="UP000712600"/>
    </source>
</evidence>
<feature type="region of interest" description="Disordered" evidence="1">
    <location>
        <begin position="25"/>
        <end position="58"/>
    </location>
</feature>
<comment type="caution">
    <text evidence="2">The sequence shown here is derived from an EMBL/GenBank/DDBJ whole genome shotgun (WGS) entry which is preliminary data.</text>
</comment>
<evidence type="ECO:0000256" key="1">
    <source>
        <dbReference type="SAM" id="MobiDB-lite"/>
    </source>
</evidence>
<gene>
    <name evidence="2" type="ORF">F2Q69_00052640</name>
</gene>
<reference evidence="2" key="1">
    <citation type="submission" date="2019-12" db="EMBL/GenBank/DDBJ databases">
        <title>Genome sequencing and annotation of Brassica cretica.</title>
        <authorList>
            <person name="Studholme D.J."/>
            <person name="Sarris P."/>
        </authorList>
    </citation>
    <scope>NUCLEOTIDE SEQUENCE</scope>
    <source>
        <strain evidence="2">PFS-109/04</strain>
        <tissue evidence="2">Leaf</tissue>
    </source>
</reference>
<sequence>MTFFLVSNDKTLSLTWSKKNLIGPEALHQDPRPKIQDPSPRPRPRRAEPSRPDGGGGARVGALSLSLSRLNKVNLCYTLGPWWLHFVTNLPIWQKCCVVKIIGYLVMRNIDVDRAIGVSFGLEVLWLKAEELCLCYTLGPWWLHFVTNLPFWQKCCVVKIIGYMVMRNIDVDRAIGVSFGLEVLWLKAAELWYMPISTRSNKEELHFFSDPTRLERSIREEKHTSSIDTTSPTSIDTPSTTSIDTCDRATIDNSTRTSIDTNPRADMVATLVLQRDENEDMHDPEGHMCNAAGQKIYGQGTAILEPYAATQDAEVTRQRTLADLIRPISLVEQDVEKDENQDHIQMVKKILKIQQVASDCLNMRYMSISTRSNKEELHFFSDPTRLERSIRKEKHTSSIDTTSPTSIATPSTTSIDTCDRATIDSSTRTSIDSNPRADMVATLVLQRDENEDLHDPEGHMCNAADVEKDENQDHIQMVKKILKIQQVASGCLNMRLDCVYMELTIKYEVVNICKTQGDLKERLS</sequence>
<feature type="region of interest" description="Disordered" evidence="1">
    <location>
        <begin position="388"/>
        <end position="414"/>
    </location>
</feature>
<dbReference type="AlphaFoldDB" id="A0A8S9MT33"/>
<feature type="region of interest" description="Disordered" evidence="1">
    <location>
        <begin position="219"/>
        <end position="242"/>
    </location>
</feature>
<feature type="compositionally biased region" description="Low complexity" evidence="1">
    <location>
        <begin position="226"/>
        <end position="242"/>
    </location>
</feature>